<keyword evidence="3" id="KW-1185">Reference proteome</keyword>
<dbReference type="RefSeq" id="WP_112160357.1">
    <property type="nucleotide sequence ID" value="NZ_QKRX01000016.1"/>
</dbReference>
<name>A0A364NIC9_9GAMM</name>
<dbReference type="AlphaFoldDB" id="A0A364NIC9"/>
<comment type="caution">
    <text evidence="2">The sequence shown here is derived from an EMBL/GenBank/DDBJ whole genome shotgun (WGS) entry which is preliminary data.</text>
</comment>
<gene>
    <name evidence="2" type="ORF">DN062_16285</name>
</gene>
<dbReference type="SUPFAM" id="SSF75011">
    <property type="entry name" value="3-carboxy-cis,cis-mucoante lactonizing enzyme"/>
    <property type="match status" value="1"/>
</dbReference>
<accession>A0A364NIC9</accession>
<evidence type="ECO:0000313" key="3">
    <source>
        <dbReference type="Proteomes" id="UP000250744"/>
    </source>
</evidence>
<dbReference type="EMBL" id="QKRX01000016">
    <property type="protein sequence ID" value="RAU16813.1"/>
    <property type="molecule type" value="Genomic_DNA"/>
</dbReference>
<protein>
    <recommendedName>
        <fullName evidence="1">Choice-of-anchor I domain-containing protein</fullName>
    </recommendedName>
</protein>
<dbReference type="OrthoDB" id="9803927at2"/>
<dbReference type="Pfam" id="PF22494">
    <property type="entry name" value="choice_anch_I"/>
    <property type="match status" value="1"/>
</dbReference>
<evidence type="ECO:0000259" key="1">
    <source>
        <dbReference type="Pfam" id="PF22494"/>
    </source>
</evidence>
<evidence type="ECO:0000313" key="2">
    <source>
        <dbReference type="EMBL" id="RAU16813.1"/>
    </source>
</evidence>
<feature type="domain" description="Choice-of-anchor I" evidence="1">
    <location>
        <begin position="12"/>
        <end position="61"/>
    </location>
</feature>
<reference evidence="2 3" key="1">
    <citation type="submission" date="2018-06" db="EMBL/GenBank/DDBJ databases">
        <title>Nitrincola tibetense sp. nov., isolated from Lake XuguoCo on Tibetan Plateau.</title>
        <authorList>
            <person name="Xing P."/>
        </authorList>
    </citation>
    <scope>NUCLEOTIDE SEQUENCE [LARGE SCALE GENOMIC DNA]</scope>
    <source>
        <strain evidence="3">xg18</strain>
    </source>
</reference>
<dbReference type="Proteomes" id="UP000250744">
    <property type="component" value="Unassembled WGS sequence"/>
</dbReference>
<proteinExistence type="predicted"/>
<sequence>MLYASVKFITAYRAGALPDMVTFSPNGNCIFSANEGEPNDNYTLDPEGSITIVDIRPGFPTSTLAPLINPLF</sequence>
<organism evidence="2 3">
    <name type="scientific">Nitrincola tibetensis</name>
    <dbReference type="NCBI Taxonomy" id="2219697"/>
    <lineage>
        <taxon>Bacteria</taxon>
        <taxon>Pseudomonadati</taxon>
        <taxon>Pseudomonadota</taxon>
        <taxon>Gammaproteobacteria</taxon>
        <taxon>Oceanospirillales</taxon>
        <taxon>Oceanospirillaceae</taxon>
        <taxon>Nitrincola</taxon>
    </lineage>
</organism>
<dbReference type="InterPro" id="IPR055188">
    <property type="entry name" value="Choice_anch_I"/>
</dbReference>